<proteinExistence type="predicted"/>
<reference evidence="1" key="1">
    <citation type="journal article" date="2019" name="MBio">
        <title>Virus Genomes from Deep Sea Sediments Expand the Ocean Megavirome and Support Independent Origins of Viral Gigantism.</title>
        <authorList>
            <person name="Backstrom D."/>
            <person name="Yutin N."/>
            <person name="Jorgensen S.L."/>
            <person name="Dharamshi J."/>
            <person name="Homa F."/>
            <person name="Zaremba-Niedwiedzka K."/>
            <person name="Spang A."/>
            <person name="Wolf Y.I."/>
            <person name="Koonin E.V."/>
            <person name="Ettema T.J."/>
        </authorList>
    </citation>
    <scope>NUCLEOTIDE SEQUENCE</scope>
</reference>
<accession>A0A481ZB76</accession>
<protein>
    <submittedName>
        <fullName evidence="1">Uncharacterized protein</fullName>
    </submittedName>
</protein>
<organism evidence="1">
    <name type="scientific">Pithovirus LCPAC401</name>
    <dbReference type="NCBI Taxonomy" id="2506595"/>
    <lineage>
        <taxon>Viruses</taxon>
        <taxon>Pithoviruses</taxon>
    </lineage>
</organism>
<gene>
    <name evidence="1" type="ORF">LCPAC401_02200</name>
</gene>
<evidence type="ECO:0000313" key="1">
    <source>
        <dbReference type="EMBL" id="QBK92582.1"/>
    </source>
</evidence>
<name>A0A481ZB76_9VIRU</name>
<dbReference type="EMBL" id="MK500578">
    <property type="protein sequence ID" value="QBK92582.1"/>
    <property type="molecule type" value="Genomic_DNA"/>
</dbReference>
<sequence length="137" mass="16048">MTRLVCNKNNPLNGMNYELSKGARVFLDKINSPFVIKKGKECHWYENALSQYLNPKMGRYEGYAYNEEGEYFIYDARIIKGIEWRTHPDLIAYIEQTDQTEFKILDVPEGKVFTEFHLEEDSDHFVMIISDGPVIIT</sequence>